<feature type="signal peptide" evidence="1">
    <location>
        <begin position="1"/>
        <end position="24"/>
    </location>
</feature>
<comment type="caution">
    <text evidence="2">The sequence shown here is derived from an EMBL/GenBank/DDBJ whole genome shotgun (WGS) entry which is preliminary data.</text>
</comment>
<accession>A0A2S5KKS4</accession>
<name>A0A2S5KKS4_9PROT</name>
<feature type="chain" id="PRO_5015677361" description="Argininosuccinate lyase" evidence="1">
    <location>
        <begin position="25"/>
        <end position="110"/>
    </location>
</feature>
<proteinExistence type="predicted"/>
<evidence type="ECO:0008006" key="4">
    <source>
        <dbReference type="Google" id="ProtNLM"/>
    </source>
</evidence>
<gene>
    <name evidence="2" type="ORF">C4K68_22210</name>
</gene>
<dbReference type="Proteomes" id="UP000238196">
    <property type="component" value="Unassembled WGS sequence"/>
</dbReference>
<reference evidence="2 3" key="1">
    <citation type="submission" date="2018-02" db="EMBL/GenBank/DDBJ databases">
        <title>novel marine gammaproteobacteria from coastal saline agro ecosystem.</title>
        <authorList>
            <person name="Krishnan R."/>
            <person name="Ramesh Kumar N."/>
        </authorList>
    </citation>
    <scope>NUCLEOTIDE SEQUENCE [LARGE SCALE GENOMIC DNA]</scope>
    <source>
        <strain evidence="2 3">228</strain>
    </source>
</reference>
<dbReference type="OrthoDB" id="464386at2"/>
<evidence type="ECO:0000313" key="2">
    <source>
        <dbReference type="EMBL" id="PPC75119.1"/>
    </source>
</evidence>
<protein>
    <recommendedName>
        <fullName evidence="4">Argininosuccinate lyase</fullName>
    </recommendedName>
</protein>
<keyword evidence="1" id="KW-0732">Signal</keyword>
<organism evidence="2 3">
    <name type="scientific">Proteobacteria bacterium 228</name>
    <dbReference type="NCBI Taxonomy" id="2083153"/>
    <lineage>
        <taxon>Bacteria</taxon>
        <taxon>Pseudomonadati</taxon>
        <taxon>Pseudomonadota</taxon>
    </lineage>
</organism>
<dbReference type="AlphaFoldDB" id="A0A2S5KKS4"/>
<evidence type="ECO:0000256" key="1">
    <source>
        <dbReference type="SAM" id="SignalP"/>
    </source>
</evidence>
<dbReference type="EMBL" id="PRLP01000109">
    <property type="protein sequence ID" value="PPC75119.1"/>
    <property type="molecule type" value="Genomic_DNA"/>
</dbReference>
<evidence type="ECO:0000313" key="3">
    <source>
        <dbReference type="Proteomes" id="UP000238196"/>
    </source>
</evidence>
<sequence length="110" mass="12185">MIRTTLIASALATLALLYQSSAQAEDLEFTLINNTSVNMTSFHISPGTSKHWQDDLLEGDVLRSGEQGTVTIQDGLTTCEYDIRAEFADGDVMEDYDLNLCELGSYTFHE</sequence>